<dbReference type="OMA" id="PIWQPKF"/>
<feature type="non-terminal residue" evidence="6">
    <location>
        <position position="1"/>
    </location>
</feature>
<evidence type="ECO:0000313" key="6">
    <source>
        <dbReference type="EMBL" id="RFU29754.1"/>
    </source>
</evidence>
<accession>A0A3E2H8Q3</accession>
<dbReference type="PROSITE" id="PS01031">
    <property type="entry name" value="SHSP"/>
    <property type="match status" value="1"/>
</dbReference>
<feature type="compositionally biased region" description="Basic and acidic residues" evidence="4">
    <location>
        <begin position="100"/>
        <end position="119"/>
    </location>
</feature>
<dbReference type="STRING" id="5539.A0A3E2H8Q3"/>
<dbReference type="OrthoDB" id="1431247at2759"/>
<dbReference type="InterPro" id="IPR031107">
    <property type="entry name" value="Small_HSP"/>
</dbReference>
<proteinExistence type="inferred from homology"/>
<evidence type="ECO:0000256" key="3">
    <source>
        <dbReference type="RuleBase" id="RU003616"/>
    </source>
</evidence>
<sequence length="179" mass="20279">MSLFQRGFWGPDPSFTPLFRLLDDFDNYSRQGGKALQQTAKFFNPKFDVQELADSYNLHGELPGVETKDVEIEFTDPQVLTIRGRSERTYVSDNAGLLEEGSKQKSIKEGEKEGKAVEKAEPEERFWVSERSVGEFARSFNFPEPVDQDNVKASMNNGILSLVVPKAKKEVNRKKITIA</sequence>
<dbReference type="InterPro" id="IPR002068">
    <property type="entry name" value="A-crystallin/Hsp20_dom"/>
</dbReference>
<evidence type="ECO:0000256" key="4">
    <source>
        <dbReference type="SAM" id="MobiDB-lite"/>
    </source>
</evidence>
<dbReference type="AlphaFoldDB" id="A0A3E2H8Q3"/>
<dbReference type="Pfam" id="PF00011">
    <property type="entry name" value="HSP20"/>
    <property type="match status" value="1"/>
</dbReference>
<protein>
    <recommendedName>
        <fullName evidence="5">SHSP domain-containing protein</fullName>
    </recommendedName>
</protein>
<evidence type="ECO:0000256" key="1">
    <source>
        <dbReference type="ARBA" id="ARBA00023016"/>
    </source>
</evidence>
<dbReference type="PANTHER" id="PTHR11527">
    <property type="entry name" value="HEAT-SHOCK PROTEIN 20 FAMILY MEMBER"/>
    <property type="match status" value="1"/>
</dbReference>
<feature type="region of interest" description="Disordered" evidence="4">
    <location>
        <begin position="93"/>
        <end position="119"/>
    </location>
</feature>
<feature type="domain" description="SHSP" evidence="5">
    <location>
        <begin position="38"/>
        <end position="179"/>
    </location>
</feature>
<gene>
    <name evidence="6" type="ORF">B7463_g6566</name>
</gene>
<dbReference type="Gene3D" id="2.60.40.790">
    <property type="match status" value="1"/>
</dbReference>
<comment type="caution">
    <text evidence="6">The sequence shown here is derived from an EMBL/GenBank/DDBJ whole genome shotgun (WGS) entry which is preliminary data.</text>
</comment>
<dbReference type="InterPro" id="IPR008978">
    <property type="entry name" value="HSP20-like_chaperone"/>
</dbReference>
<keyword evidence="7" id="KW-1185">Reference proteome</keyword>
<dbReference type="EMBL" id="NCSJ02000118">
    <property type="protein sequence ID" value="RFU29754.1"/>
    <property type="molecule type" value="Genomic_DNA"/>
</dbReference>
<organism evidence="6 7">
    <name type="scientific">Scytalidium lignicola</name>
    <name type="common">Hyphomycete</name>
    <dbReference type="NCBI Taxonomy" id="5539"/>
    <lineage>
        <taxon>Eukaryota</taxon>
        <taxon>Fungi</taxon>
        <taxon>Dikarya</taxon>
        <taxon>Ascomycota</taxon>
        <taxon>Pezizomycotina</taxon>
        <taxon>Leotiomycetes</taxon>
        <taxon>Leotiomycetes incertae sedis</taxon>
        <taxon>Scytalidium</taxon>
    </lineage>
</organism>
<keyword evidence="1" id="KW-0346">Stress response</keyword>
<feature type="non-terminal residue" evidence="6">
    <location>
        <position position="179"/>
    </location>
</feature>
<dbReference type="CDD" id="cd06464">
    <property type="entry name" value="ACD_sHsps-like"/>
    <property type="match status" value="1"/>
</dbReference>
<comment type="similarity">
    <text evidence="2 3">Belongs to the small heat shock protein (HSP20) family.</text>
</comment>
<reference evidence="6 7" key="1">
    <citation type="submission" date="2018-05" db="EMBL/GenBank/DDBJ databases">
        <title>Draft genome sequence of Scytalidium lignicola DSM 105466, a ubiquitous saprotrophic fungus.</title>
        <authorList>
            <person name="Buettner E."/>
            <person name="Gebauer A.M."/>
            <person name="Hofrichter M."/>
            <person name="Liers C."/>
            <person name="Kellner H."/>
        </authorList>
    </citation>
    <scope>NUCLEOTIDE SEQUENCE [LARGE SCALE GENOMIC DNA]</scope>
    <source>
        <strain evidence="6 7">DSM 105466</strain>
    </source>
</reference>
<evidence type="ECO:0000313" key="7">
    <source>
        <dbReference type="Proteomes" id="UP000258309"/>
    </source>
</evidence>
<dbReference type="SUPFAM" id="SSF49764">
    <property type="entry name" value="HSP20-like chaperones"/>
    <property type="match status" value="1"/>
</dbReference>
<evidence type="ECO:0000256" key="2">
    <source>
        <dbReference type="PROSITE-ProRule" id="PRU00285"/>
    </source>
</evidence>
<dbReference type="Proteomes" id="UP000258309">
    <property type="component" value="Unassembled WGS sequence"/>
</dbReference>
<evidence type="ECO:0000259" key="5">
    <source>
        <dbReference type="PROSITE" id="PS01031"/>
    </source>
</evidence>
<name>A0A3E2H8Q3_SCYLI</name>